<feature type="compositionally biased region" description="Low complexity" evidence="1">
    <location>
        <begin position="288"/>
        <end position="302"/>
    </location>
</feature>
<dbReference type="EMBL" id="JAVIIW010000062">
    <property type="protein sequence ID" value="MDX8482942.1"/>
    <property type="molecule type" value="Genomic_DNA"/>
</dbReference>
<keyword evidence="2" id="KW-0489">Methyltransferase</keyword>
<organism evidence="2 3">
    <name type="scientific">Mesorhizobium album</name>
    <dbReference type="NCBI Taxonomy" id="3072314"/>
    <lineage>
        <taxon>Bacteria</taxon>
        <taxon>Pseudomonadati</taxon>
        <taxon>Pseudomonadota</taxon>
        <taxon>Alphaproteobacteria</taxon>
        <taxon>Hyphomicrobiales</taxon>
        <taxon>Phyllobacteriaceae</taxon>
        <taxon>Mesorhizobium</taxon>
    </lineage>
</organism>
<feature type="compositionally biased region" description="Basic and acidic residues" evidence="1">
    <location>
        <begin position="303"/>
        <end position="316"/>
    </location>
</feature>
<dbReference type="SUPFAM" id="SSF53335">
    <property type="entry name" value="S-adenosyl-L-methionine-dependent methyltransferases"/>
    <property type="match status" value="1"/>
</dbReference>
<reference evidence="2 3" key="1">
    <citation type="submission" date="2023-08" db="EMBL/GenBank/DDBJ databases">
        <title>Implementing the SeqCode for naming new Mesorhizobium species isolated from Vachellia karroo root nodules.</title>
        <authorList>
            <person name="Van Lill M."/>
        </authorList>
    </citation>
    <scope>NUCLEOTIDE SEQUENCE [LARGE SCALE GENOMIC DNA]</scope>
    <source>
        <strain evidence="2 3">VK24D</strain>
    </source>
</reference>
<dbReference type="Gene3D" id="3.40.50.150">
    <property type="entry name" value="Vaccinia Virus protein VP39"/>
    <property type="match status" value="1"/>
</dbReference>
<feature type="region of interest" description="Disordered" evidence="1">
    <location>
        <begin position="279"/>
        <end position="316"/>
    </location>
</feature>
<dbReference type="GO" id="GO:0032259">
    <property type="term" value="P:methylation"/>
    <property type="evidence" value="ECO:0007669"/>
    <property type="project" value="UniProtKB-KW"/>
</dbReference>
<keyword evidence="3" id="KW-1185">Reference proteome</keyword>
<dbReference type="GO" id="GO:0008168">
    <property type="term" value="F:methyltransferase activity"/>
    <property type="evidence" value="ECO:0007669"/>
    <property type="project" value="UniProtKB-KW"/>
</dbReference>
<evidence type="ECO:0000313" key="3">
    <source>
        <dbReference type="Proteomes" id="UP001287059"/>
    </source>
</evidence>
<accession>A0ABU4Y7N8</accession>
<evidence type="ECO:0000313" key="2">
    <source>
        <dbReference type="EMBL" id="MDX8482942.1"/>
    </source>
</evidence>
<dbReference type="RefSeq" id="WP_320291046.1">
    <property type="nucleotide sequence ID" value="NZ_JAVIIW010000062.1"/>
</dbReference>
<sequence>MHDTAREIARRFFAMYVHDRSVIVEIGARDVNGALREVCPGCGAYIGVDVEPGSGVDVVVRAEEPLPVAAESADVVVASSVFEHDAFFWLTFLEMARIAKLGAVIYVNAPSNGTYHRYPTDNWRFYPDCGQALELWARRNGYDLHLIESFIAERAGDIWNDFVAVFMKGPTPSLDRVQYLSDDVPCTNVWRTGETSIRRPRELSQDMLLIERLRKEADSLRAGVAQPEPINDEAAALISEIKLLRERLAGLIHRTESVHKTLDLLDAFIRTNHVAGGASARCEEDADAAAPASPGRSGSSGDTRGERRPDRRGGRQ</sequence>
<proteinExistence type="predicted"/>
<dbReference type="Proteomes" id="UP001287059">
    <property type="component" value="Unassembled WGS sequence"/>
</dbReference>
<comment type="caution">
    <text evidence="2">The sequence shown here is derived from an EMBL/GenBank/DDBJ whole genome shotgun (WGS) entry which is preliminary data.</text>
</comment>
<name>A0ABU4Y7N8_9HYPH</name>
<evidence type="ECO:0000256" key="1">
    <source>
        <dbReference type="SAM" id="MobiDB-lite"/>
    </source>
</evidence>
<gene>
    <name evidence="2" type="ORF">RFN28_31460</name>
</gene>
<keyword evidence="2" id="KW-0808">Transferase</keyword>
<protein>
    <submittedName>
        <fullName evidence="2">Methyltransferase type 11</fullName>
    </submittedName>
</protein>
<dbReference type="InterPro" id="IPR029063">
    <property type="entry name" value="SAM-dependent_MTases_sf"/>
</dbReference>